<organism evidence="3 4">
    <name type="scientific">Platysternon megacephalum</name>
    <name type="common">big-headed turtle</name>
    <dbReference type="NCBI Taxonomy" id="55544"/>
    <lineage>
        <taxon>Eukaryota</taxon>
        <taxon>Metazoa</taxon>
        <taxon>Chordata</taxon>
        <taxon>Craniata</taxon>
        <taxon>Vertebrata</taxon>
        <taxon>Euteleostomi</taxon>
        <taxon>Archelosauria</taxon>
        <taxon>Testudinata</taxon>
        <taxon>Testudines</taxon>
        <taxon>Cryptodira</taxon>
        <taxon>Durocryptodira</taxon>
        <taxon>Testudinoidea</taxon>
        <taxon>Platysternidae</taxon>
        <taxon>Platysternon</taxon>
    </lineage>
</organism>
<dbReference type="GO" id="GO:0070822">
    <property type="term" value="C:Sin3-type complex"/>
    <property type="evidence" value="ECO:0007669"/>
    <property type="project" value="TreeGrafter"/>
</dbReference>
<dbReference type="OrthoDB" id="10261055at2759"/>
<keyword evidence="4" id="KW-1185">Reference proteome</keyword>
<name>A0A4D9DEL0_9SAUR</name>
<dbReference type="AlphaFoldDB" id="A0A4D9DEL0"/>
<comment type="caution">
    <text evidence="3">The sequence shown here is derived from an EMBL/GenBank/DDBJ whole genome shotgun (WGS) entry which is preliminary data.</text>
</comment>
<dbReference type="PANTHER" id="PTHR12346">
    <property type="entry name" value="SIN3B-RELATED"/>
    <property type="match status" value="1"/>
</dbReference>
<dbReference type="InterPro" id="IPR039774">
    <property type="entry name" value="Sin3-like"/>
</dbReference>
<dbReference type="STRING" id="55544.A0A4D9DEL0"/>
<dbReference type="Proteomes" id="UP000297703">
    <property type="component" value="Unassembled WGS sequence"/>
</dbReference>
<dbReference type="SMART" id="SM00761">
    <property type="entry name" value="HDAC_interact"/>
    <property type="match status" value="1"/>
</dbReference>
<proteinExistence type="predicted"/>
<sequence>MAGPQVLKWRRTVLERAEKFLSEPHFSDCNLRGRRKTSSFPPDNVKSMAFVACPEGRVLALRDPVVLNDTWVSFPSRSEDSTFISSKKTEYEECEDERFEVEFFQNHFLESLGF</sequence>
<dbReference type="GO" id="GO:0003714">
    <property type="term" value="F:transcription corepressor activity"/>
    <property type="evidence" value="ECO:0007669"/>
    <property type="project" value="InterPro"/>
</dbReference>
<feature type="domain" description="Histone deacetylase interacting" evidence="2">
    <location>
        <begin position="52"/>
        <end position="114"/>
    </location>
</feature>
<evidence type="ECO:0000259" key="2">
    <source>
        <dbReference type="SMART" id="SM00761"/>
    </source>
</evidence>
<evidence type="ECO:0000313" key="4">
    <source>
        <dbReference type="Proteomes" id="UP000297703"/>
    </source>
</evidence>
<keyword evidence="1" id="KW-0678">Repressor</keyword>
<dbReference type="EMBL" id="QXTE01001211">
    <property type="protein sequence ID" value="TFJ95824.1"/>
    <property type="molecule type" value="Genomic_DNA"/>
</dbReference>
<dbReference type="GO" id="GO:0000122">
    <property type="term" value="P:negative regulation of transcription by RNA polymerase II"/>
    <property type="evidence" value="ECO:0007669"/>
    <property type="project" value="TreeGrafter"/>
</dbReference>
<dbReference type="PANTHER" id="PTHR12346:SF0">
    <property type="entry name" value="SIN3A, ISOFORM G"/>
    <property type="match status" value="1"/>
</dbReference>
<dbReference type="Pfam" id="PF08295">
    <property type="entry name" value="Sin3_corepress"/>
    <property type="match status" value="1"/>
</dbReference>
<evidence type="ECO:0000313" key="3">
    <source>
        <dbReference type="EMBL" id="TFJ95824.1"/>
    </source>
</evidence>
<evidence type="ECO:0000256" key="1">
    <source>
        <dbReference type="ARBA" id="ARBA00022491"/>
    </source>
</evidence>
<gene>
    <name evidence="3" type="ORF">DR999_PMT22471</name>
</gene>
<accession>A0A4D9DEL0</accession>
<reference evidence="3 4" key="1">
    <citation type="submission" date="2019-04" db="EMBL/GenBank/DDBJ databases">
        <title>Draft genome of the big-headed turtle Platysternon megacephalum.</title>
        <authorList>
            <person name="Gong S."/>
        </authorList>
    </citation>
    <scope>NUCLEOTIDE SEQUENCE [LARGE SCALE GENOMIC DNA]</scope>
    <source>
        <strain evidence="3">DO16091913</strain>
        <tissue evidence="3">Muscle</tissue>
    </source>
</reference>
<reference evidence="3 4" key="2">
    <citation type="submission" date="2019-04" db="EMBL/GenBank/DDBJ databases">
        <title>The genome sequence of big-headed turtle.</title>
        <authorList>
            <person name="Gong S."/>
        </authorList>
    </citation>
    <scope>NUCLEOTIDE SEQUENCE [LARGE SCALE GENOMIC DNA]</scope>
    <source>
        <strain evidence="3">DO16091913</strain>
        <tissue evidence="3">Muscle</tissue>
    </source>
</reference>
<dbReference type="InterPro" id="IPR013194">
    <property type="entry name" value="HDAC_interact_dom"/>
</dbReference>
<protein>
    <submittedName>
        <fullName evidence="3">Superoxide dismutase</fullName>
    </submittedName>
</protein>